<proteinExistence type="predicted"/>
<evidence type="ECO:0000256" key="2">
    <source>
        <dbReference type="ARBA" id="ARBA00023242"/>
    </source>
</evidence>
<dbReference type="GO" id="GO:0008278">
    <property type="term" value="C:cohesin complex"/>
    <property type="evidence" value="ECO:0007669"/>
    <property type="project" value="InterPro"/>
</dbReference>
<accession>A0AA47M5L2</accession>
<organism evidence="4 5">
    <name type="scientific">Merluccius polli</name>
    <name type="common">Benguela hake</name>
    <name type="synonym">Merluccius cadenati</name>
    <dbReference type="NCBI Taxonomy" id="89951"/>
    <lineage>
        <taxon>Eukaryota</taxon>
        <taxon>Metazoa</taxon>
        <taxon>Chordata</taxon>
        <taxon>Craniata</taxon>
        <taxon>Vertebrata</taxon>
        <taxon>Euteleostomi</taxon>
        <taxon>Actinopterygii</taxon>
        <taxon>Neopterygii</taxon>
        <taxon>Teleostei</taxon>
        <taxon>Neoteleostei</taxon>
        <taxon>Acanthomorphata</taxon>
        <taxon>Zeiogadaria</taxon>
        <taxon>Gadariae</taxon>
        <taxon>Gadiformes</taxon>
        <taxon>Gadoidei</taxon>
        <taxon>Merlucciidae</taxon>
        <taxon>Merluccius</taxon>
    </lineage>
</organism>
<dbReference type="Proteomes" id="UP001174136">
    <property type="component" value="Unassembled WGS sequence"/>
</dbReference>
<gene>
    <name evidence="4" type="primary">RAD21L1_2</name>
    <name evidence="4" type="ORF">N1851_030500</name>
</gene>
<feature type="domain" description="Rad21/Rec8-like protein N-terminal" evidence="3">
    <location>
        <begin position="27"/>
        <end position="98"/>
    </location>
</feature>
<dbReference type="InterPro" id="IPR039781">
    <property type="entry name" value="Rad21/Rec8-like"/>
</dbReference>
<dbReference type="Pfam" id="PF04825">
    <property type="entry name" value="Rad21_Rec8_N"/>
    <property type="match status" value="1"/>
</dbReference>
<keyword evidence="2" id="KW-0539">Nucleus</keyword>
<dbReference type="InterPro" id="IPR006910">
    <property type="entry name" value="Rad21_Rec8_N"/>
</dbReference>
<evidence type="ECO:0000313" key="5">
    <source>
        <dbReference type="Proteomes" id="UP001174136"/>
    </source>
</evidence>
<dbReference type="GO" id="GO:0005634">
    <property type="term" value="C:nucleus"/>
    <property type="evidence" value="ECO:0007669"/>
    <property type="project" value="UniProtKB-SubCell"/>
</dbReference>
<evidence type="ECO:0000256" key="1">
    <source>
        <dbReference type="ARBA" id="ARBA00004123"/>
    </source>
</evidence>
<dbReference type="GO" id="GO:0007062">
    <property type="term" value="P:sister chromatid cohesion"/>
    <property type="evidence" value="ECO:0007669"/>
    <property type="project" value="InterPro"/>
</dbReference>
<dbReference type="PANTHER" id="PTHR12585:SF54">
    <property type="entry name" value="RAD21 COHESIN COMPLEX COMPONENT LIKE 1 ISOFORM X1"/>
    <property type="match status" value="1"/>
</dbReference>
<name>A0AA47M5L2_MERPO</name>
<sequence>MKRLRSADGSVGHRDNCELCREDYRMMFYTQLFTSKRESLAKIWLAAHWERKITKAHVFDCNLESTIQDIISTKMKIGLRTSGHLLMGVVRIYSRKNQVSPCRLQRCYGQTDLPVDGLEAAIKSITLIEDFTDFDTQLPQAKYYNSSYQ</sequence>
<dbReference type="GO" id="GO:1990414">
    <property type="term" value="P:replication-born double-strand break repair via sister chromatid exchange"/>
    <property type="evidence" value="ECO:0007669"/>
    <property type="project" value="TreeGrafter"/>
</dbReference>
<comment type="subcellular location">
    <subcellularLocation>
        <location evidence="1">Nucleus</location>
    </subcellularLocation>
</comment>
<keyword evidence="5" id="KW-1185">Reference proteome</keyword>
<evidence type="ECO:0000259" key="3">
    <source>
        <dbReference type="Pfam" id="PF04825"/>
    </source>
</evidence>
<dbReference type="GO" id="GO:0003682">
    <property type="term" value="F:chromatin binding"/>
    <property type="evidence" value="ECO:0007669"/>
    <property type="project" value="TreeGrafter"/>
</dbReference>
<dbReference type="PANTHER" id="PTHR12585">
    <property type="entry name" value="SCC1 / RAD21 FAMILY MEMBER"/>
    <property type="match status" value="1"/>
</dbReference>
<reference evidence="4" key="1">
    <citation type="journal article" date="2023" name="Front. Mar. Sci.">
        <title>A new Merluccius polli reference genome to investigate the effects of global change in West African waters.</title>
        <authorList>
            <person name="Mateo J.L."/>
            <person name="Blanco-Fernandez C."/>
            <person name="Garcia-Vazquez E."/>
            <person name="Machado-Schiaffino G."/>
        </authorList>
    </citation>
    <scope>NUCLEOTIDE SEQUENCE</scope>
    <source>
        <strain evidence="4">C29</strain>
        <tissue evidence="4">Fin</tissue>
    </source>
</reference>
<evidence type="ECO:0000313" key="4">
    <source>
        <dbReference type="EMBL" id="KAK0133952.1"/>
    </source>
</evidence>
<dbReference type="AlphaFoldDB" id="A0AA47M5L2"/>
<dbReference type="EMBL" id="JAOPHQ010005771">
    <property type="protein sequence ID" value="KAK0133952.1"/>
    <property type="molecule type" value="Genomic_DNA"/>
</dbReference>
<protein>
    <submittedName>
        <fullName evidence="4">Double-strand-break repair protein rad21-like protein 1</fullName>
    </submittedName>
</protein>
<comment type="caution">
    <text evidence="4">The sequence shown here is derived from an EMBL/GenBank/DDBJ whole genome shotgun (WGS) entry which is preliminary data.</text>
</comment>